<accession>A0A0A9WCY6</accession>
<dbReference type="CDD" id="cd09272">
    <property type="entry name" value="RNase_HI_RT_Ty1"/>
    <property type="match status" value="1"/>
</dbReference>
<dbReference type="PANTHER" id="PTHR11439">
    <property type="entry name" value="GAG-POL-RELATED RETROTRANSPOSON"/>
    <property type="match status" value="1"/>
</dbReference>
<sequence>KQRTVALSSCEDEYMAFPASVEDTIWLRQLISEIEPNLVKIPTKVFCDNQGTIHMAQNNVIGPKSKHIDIKHNFLRNHVQDRSISGIYLPTEDMLADVLTKPLGKIKFEPLIKGLCLVT</sequence>
<name>A0A0A9WCY6_LYGHE</name>
<reference evidence="1" key="1">
    <citation type="journal article" date="2014" name="PLoS ONE">
        <title>Transcriptome-Based Identification of ABC Transporters in the Western Tarnished Plant Bug Lygus hesperus.</title>
        <authorList>
            <person name="Hull J.J."/>
            <person name="Chaney K."/>
            <person name="Geib S.M."/>
            <person name="Fabrick J.A."/>
            <person name="Brent C.S."/>
            <person name="Walsh D."/>
            <person name="Lavine L.C."/>
        </authorList>
    </citation>
    <scope>NUCLEOTIDE SEQUENCE</scope>
</reference>
<dbReference type="EMBL" id="GBHO01040879">
    <property type="protein sequence ID" value="JAG02725.1"/>
    <property type="molecule type" value="Transcribed_RNA"/>
</dbReference>
<feature type="non-terminal residue" evidence="1">
    <location>
        <position position="1"/>
    </location>
</feature>
<gene>
    <name evidence="1" type="primary">GIP_70</name>
    <name evidence="1" type="ORF">CM83_103857</name>
</gene>
<proteinExistence type="predicted"/>
<reference evidence="1" key="2">
    <citation type="submission" date="2014-07" db="EMBL/GenBank/DDBJ databases">
        <authorList>
            <person name="Hull J."/>
        </authorList>
    </citation>
    <scope>NUCLEOTIDE SEQUENCE</scope>
</reference>
<dbReference type="PANTHER" id="PTHR11439:SF483">
    <property type="entry name" value="PEPTIDE SYNTHASE GLIP-LIKE, PUTATIVE (AFU_ORTHOLOGUE AFUA_3G12920)-RELATED"/>
    <property type="match status" value="1"/>
</dbReference>
<dbReference type="AlphaFoldDB" id="A0A0A9WCY6"/>
<evidence type="ECO:0000313" key="1">
    <source>
        <dbReference type="EMBL" id="JAG02725.1"/>
    </source>
</evidence>
<protein>
    <submittedName>
        <fullName evidence="1">Copia protein</fullName>
    </submittedName>
</protein>
<organism evidence="1">
    <name type="scientific">Lygus hesperus</name>
    <name type="common">Western plant bug</name>
    <dbReference type="NCBI Taxonomy" id="30085"/>
    <lineage>
        <taxon>Eukaryota</taxon>
        <taxon>Metazoa</taxon>
        <taxon>Ecdysozoa</taxon>
        <taxon>Arthropoda</taxon>
        <taxon>Hexapoda</taxon>
        <taxon>Insecta</taxon>
        <taxon>Pterygota</taxon>
        <taxon>Neoptera</taxon>
        <taxon>Paraneoptera</taxon>
        <taxon>Hemiptera</taxon>
        <taxon>Heteroptera</taxon>
        <taxon>Panheteroptera</taxon>
        <taxon>Cimicomorpha</taxon>
        <taxon>Miridae</taxon>
        <taxon>Mirini</taxon>
        <taxon>Lygus</taxon>
    </lineage>
</organism>